<dbReference type="InterPro" id="IPR029062">
    <property type="entry name" value="Class_I_gatase-like"/>
</dbReference>
<accession>A0A1T5DH02</accession>
<dbReference type="InterPro" id="IPR024078">
    <property type="entry name" value="LmbE-like_dom_sf"/>
</dbReference>
<dbReference type="STRING" id="623280.SAMN05660226_02815"/>
<dbReference type="PANTHER" id="PTHR12993:SF11">
    <property type="entry name" value="N-ACETYLGLUCOSAMINYL-PHOSPHATIDYLINOSITOL DE-N-ACETYLASE"/>
    <property type="match status" value="1"/>
</dbReference>
<dbReference type="PANTHER" id="PTHR12993">
    <property type="entry name" value="N-ACETYLGLUCOSAMINYL-PHOSPHATIDYLINOSITOL DE-N-ACETYLASE-RELATED"/>
    <property type="match status" value="1"/>
</dbReference>
<name>A0A1T5DH02_9SPHI</name>
<sequence>MLICRSRPDVVGTAFVCSSQSPIFSAMNVRIIVNLLIFLTTTLPSVGQTMQPQHAGEIKQAINKLNTLGSVLYFAAHPDDENTRLIAWLAKEKRYRTGYLSLTRGDGGQNLIGTEQAEELGLIRTNELLAARRVDGGEQFFSKAIDFGFSKTWDETFRIWGRDQILADAVWVIRKFRPDVIITRFPPDERAGHGHHQASALLAIEAFSAAADPKRFPEQLAEVSVWQAKRLLWNTSSFFQGSPPSSSHFLTNIGEYNPYIGQSYGEIAAESRSNHKSQGFGSARQRGNSVERFEVLRGDAPEKDLFDGIETTWKRVPGSDNIPPLIATINQGFDMEHPEKSINDLLALLKEVEKLTDGYWKTQKAAEIKDLILACGGIWFESYAPAAMFAVDEQIPVRTAFIVRRPGIDVTVGDTTLPFNELHEESSVFDASAITQPYWLRQPHGLGRFVVDRQEDVGRPGNSDNPTTTVALRINGQELTFERPIVYKYTHPVRGEVYEPLAIAPKITANLGQKALVFNGSEPKTLEVVFTAHTQEEVSATAALHLPGGWRAEPERFPLAFSAKAEETVAKFTIYPAPQTSLTDSLRVVLQYGDTTAQANAIRTIAYEHIPRITWFPPAAARLSKVETGVSATRIGYLPGAGDLIPQALREIGLQVDVLTEQDVLSGKLGQYDAVITGVRLYNVNERIRHLQPRLLEYVKNGGTLVVQYNVSNGLQPVELGPYPLQLSRNRVTDETAPVTILSPDSRILNYPNKITAADFDGWIQERGLYFAGVADKHYEQPLRMADPGETPSDGSLLVAPYGKGNFVYTSLAFFRQLPAGVPGAYRLFVNLLAKPN</sequence>
<dbReference type="EMBL" id="FUYS01000006">
    <property type="protein sequence ID" value="SKB70979.1"/>
    <property type="molecule type" value="Genomic_DNA"/>
</dbReference>
<protein>
    <submittedName>
        <fullName evidence="1">GlcNAc-PI de-N-acetylase</fullName>
    </submittedName>
</protein>
<evidence type="ECO:0000313" key="2">
    <source>
        <dbReference type="Proteomes" id="UP000190541"/>
    </source>
</evidence>
<dbReference type="SUPFAM" id="SSF102588">
    <property type="entry name" value="LmbE-like"/>
    <property type="match status" value="1"/>
</dbReference>
<gene>
    <name evidence="1" type="ORF">SAMN05660226_02815</name>
</gene>
<reference evidence="1 2" key="1">
    <citation type="submission" date="2017-02" db="EMBL/GenBank/DDBJ databases">
        <authorList>
            <person name="Peterson S.W."/>
        </authorList>
    </citation>
    <scope>NUCLEOTIDE SEQUENCE [LARGE SCALE GENOMIC DNA]</scope>
    <source>
        <strain evidence="1 2">DSM 22899</strain>
    </source>
</reference>
<dbReference type="Gene3D" id="3.40.50.880">
    <property type="match status" value="1"/>
</dbReference>
<dbReference type="GO" id="GO:0016811">
    <property type="term" value="F:hydrolase activity, acting on carbon-nitrogen (but not peptide) bonds, in linear amides"/>
    <property type="evidence" value="ECO:0007669"/>
    <property type="project" value="TreeGrafter"/>
</dbReference>
<dbReference type="Gene3D" id="3.40.50.10320">
    <property type="entry name" value="LmbE-like"/>
    <property type="match status" value="1"/>
</dbReference>
<dbReference type="CDD" id="cd03143">
    <property type="entry name" value="A4_beta-galactosidase_middle_domain"/>
    <property type="match status" value="1"/>
</dbReference>
<dbReference type="AlphaFoldDB" id="A0A1T5DH02"/>
<dbReference type="Proteomes" id="UP000190541">
    <property type="component" value="Unassembled WGS sequence"/>
</dbReference>
<organism evidence="1 2">
    <name type="scientific">Parapedobacter luteus</name>
    <dbReference type="NCBI Taxonomy" id="623280"/>
    <lineage>
        <taxon>Bacteria</taxon>
        <taxon>Pseudomonadati</taxon>
        <taxon>Bacteroidota</taxon>
        <taxon>Sphingobacteriia</taxon>
        <taxon>Sphingobacteriales</taxon>
        <taxon>Sphingobacteriaceae</taxon>
        <taxon>Parapedobacter</taxon>
    </lineage>
</organism>
<dbReference type="SUPFAM" id="SSF52317">
    <property type="entry name" value="Class I glutamine amidotransferase-like"/>
    <property type="match status" value="1"/>
</dbReference>
<dbReference type="Pfam" id="PF02585">
    <property type="entry name" value="PIG-L"/>
    <property type="match status" value="1"/>
</dbReference>
<evidence type="ECO:0000313" key="1">
    <source>
        <dbReference type="EMBL" id="SKB70979.1"/>
    </source>
</evidence>
<proteinExistence type="predicted"/>
<dbReference type="InterPro" id="IPR003737">
    <property type="entry name" value="GlcNAc_PI_deacetylase-related"/>
</dbReference>
<keyword evidence="2" id="KW-1185">Reference proteome</keyword>